<dbReference type="GO" id="GO:0016020">
    <property type="term" value="C:membrane"/>
    <property type="evidence" value="ECO:0007669"/>
    <property type="project" value="InterPro"/>
</dbReference>
<dbReference type="RefSeq" id="WP_065679855.1">
    <property type="nucleotide sequence ID" value="NZ_AP025460.1"/>
</dbReference>
<accession>A0A1C3IZV6</accession>
<dbReference type="Proteomes" id="UP000092876">
    <property type="component" value="Unassembled WGS sequence"/>
</dbReference>
<dbReference type="Gene3D" id="6.10.340.10">
    <property type="match status" value="1"/>
</dbReference>
<evidence type="ECO:0000313" key="4">
    <source>
        <dbReference type="EMBL" id="SBS66847.1"/>
    </source>
</evidence>
<keyword evidence="1" id="KW-1133">Transmembrane helix</keyword>
<dbReference type="InterPro" id="IPR037522">
    <property type="entry name" value="HD_GYP_dom"/>
</dbReference>
<dbReference type="Gene3D" id="1.10.3210.10">
    <property type="entry name" value="Hypothetical protein af1432"/>
    <property type="match status" value="2"/>
</dbReference>
<evidence type="ECO:0000256" key="1">
    <source>
        <dbReference type="SAM" id="Phobius"/>
    </source>
</evidence>
<dbReference type="SMART" id="SM00062">
    <property type="entry name" value="PBPb"/>
    <property type="match status" value="1"/>
</dbReference>
<dbReference type="EC" id="2.7.13.3" evidence="4"/>
<dbReference type="CDD" id="cd00077">
    <property type="entry name" value="HDc"/>
    <property type="match status" value="1"/>
</dbReference>
<keyword evidence="1" id="KW-0472">Membrane</keyword>
<dbReference type="GO" id="GO:0007165">
    <property type="term" value="P:signal transduction"/>
    <property type="evidence" value="ECO:0007669"/>
    <property type="project" value="InterPro"/>
</dbReference>
<sequence>MTDKKVSLRFTVGGMFLLATFLTAVVAVSLQYYFSKKMATENTLSKLTMVSQELSNYIGAVDSDAANTARLLASVKRSISNKISKEESRSILSEAIKDNPLFYSIYIGSSNENFFQIINLESAPVVREKIGAQQTDRWVVVEIHNRGEERVRTTKYFDQEFTLRDSTTEQSNYFPTTRPWYVSANVQSVEKTQPYLFQHLQITGQTYSLAFDAKIDSEVQHVIGIDIVLSSLASKLSGTALGLAEDSKVESFLYSKSGNIIASNLKVNNQESEFDVSTLMLSSEQQTLVNDTPPLLVSNQNDWGPMDFSVAGKPNGYAIDLLKMIGEMTGIRFEFVNGFSWGELVSKFQEGSIDGLQSVQNYKNNGIDGLYTTPIYELPFSVVTRVGAKVVTNYAELEGKKVAILSGWSIIPKLREDFPNIDLVEFENLESAFNSIESEENFAFLEAEPVLSFALDRFFQPGLVVNGSLEDLKQNYSNQFHLVLQSKHKQLLPIIDQAISKLSGEQLDALAKKWLHDTGFNTNTTVPYTELYDLAKEATVEGSMIRVELNGEVKHLYLKKIDTGEHYSEYFAVLIPETEIFSTVNKRLATSVGVTMLLMSLTLPIAWVFGAPIVRPIRQLEEETHKIKMRDYDSVELVETRIKEVWELSIAVKGMAAEIKRHEQTQEAFVESFIKLIAQAIDDKSAYTAGHCNRVPELGLMLADVAEKSQSEHFKDFEFKNDDERREFRIAAWLHDCGKITTPEHIVDKGTKLEANYNRIHEVRTRFEVLWRDAEITALRKQLDGTLSRQLIADELTATKQQLQDDFAFIATSNVGGEFMSDDKVARIRSIAETTWMRNFDDQLGLSPIEALNRESSSSLPATELLLSDKPEHIVKRDRPLEFDPKHQIKMDVPEHLYNLGEVYNLSIARGTLTAEDRFKINEHMLGTIKMLENLPFPKELSRVPRYASTHHETLKGTGYPRKLTGDDLSIPERILVISDIFEALTAADRPYKKAKPISVAVDIMYKMALDEHLDIELFRLFLTSGTHLRYAEEYLKPEQIDFVDINKYLEVTRQIA</sequence>
<evidence type="ECO:0000259" key="2">
    <source>
        <dbReference type="PROSITE" id="PS50885"/>
    </source>
</evidence>
<dbReference type="InterPro" id="IPR003660">
    <property type="entry name" value="HAMP_dom"/>
</dbReference>
<dbReference type="PROSITE" id="PS51832">
    <property type="entry name" value="HD_GYP"/>
    <property type="match status" value="1"/>
</dbReference>
<dbReference type="PROSITE" id="PS50885">
    <property type="entry name" value="HAMP"/>
    <property type="match status" value="1"/>
</dbReference>
<dbReference type="EMBL" id="FLQP01000053">
    <property type="protein sequence ID" value="SBS66847.1"/>
    <property type="molecule type" value="Genomic_DNA"/>
</dbReference>
<dbReference type="GO" id="GO:0008081">
    <property type="term" value="F:phosphoric diester hydrolase activity"/>
    <property type="evidence" value="ECO:0007669"/>
    <property type="project" value="UniProtKB-ARBA"/>
</dbReference>
<dbReference type="GeneID" id="94232771"/>
<feature type="transmembrane region" description="Helical" evidence="1">
    <location>
        <begin position="12"/>
        <end position="34"/>
    </location>
</feature>
<dbReference type="CDD" id="cd01007">
    <property type="entry name" value="PBP2_BvgS_HisK_like"/>
    <property type="match status" value="1"/>
</dbReference>
<dbReference type="SUPFAM" id="SSF109604">
    <property type="entry name" value="HD-domain/PDEase-like"/>
    <property type="match status" value="2"/>
</dbReference>
<dbReference type="GO" id="GO:0004673">
    <property type="term" value="F:protein histidine kinase activity"/>
    <property type="evidence" value="ECO:0007669"/>
    <property type="project" value="UniProtKB-EC"/>
</dbReference>
<dbReference type="Pfam" id="PF13487">
    <property type="entry name" value="HD_5"/>
    <property type="match status" value="1"/>
</dbReference>
<feature type="domain" description="HD-GYP" evidence="3">
    <location>
        <begin position="820"/>
        <end position="1038"/>
    </location>
</feature>
<gene>
    <name evidence="4" type="primary">bvgS</name>
    <name evidence="4" type="ORF">VAT7223_03388</name>
</gene>
<proteinExistence type="predicted"/>
<evidence type="ECO:0000259" key="3">
    <source>
        <dbReference type="PROSITE" id="PS51832"/>
    </source>
</evidence>
<name>A0A1C3IZV6_9VIBR</name>
<dbReference type="Gene3D" id="3.40.190.10">
    <property type="entry name" value="Periplasmic binding protein-like II"/>
    <property type="match status" value="2"/>
</dbReference>
<protein>
    <submittedName>
        <fullName evidence="4">Virulence sensor protein BvgS</fullName>
        <ecNumber evidence="4">2.7.13.3</ecNumber>
    </submittedName>
</protein>
<evidence type="ECO:0000313" key="5">
    <source>
        <dbReference type="Proteomes" id="UP000092876"/>
    </source>
</evidence>
<dbReference type="InterPro" id="IPR003607">
    <property type="entry name" value="HD/PDEase_dom"/>
</dbReference>
<dbReference type="PANTHER" id="PTHR45228">
    <property type="entry name" value="CYCLIC DI-GMP PHOSPHODIESTERASE TM_0186-RELATED"/>
    <property type="match status" value="1"/>
</dbReference>
<dbReference type="AlphaFoldDB" id="A0A1C3IZV6"/>
<dbReference type="SUPFAM" id="SSF53850">
    <property type="entry name" value="Periplasmic binding protein-like II"/>
    <property type="match status" value="1"/>
</dbReference>
<keyword evidence="4" id="KW-0808">Transferase</keyword>
<dbReference type="Gene3D" id="3.30.450.20">
    <property type="entry name" value="PAS domain"/>
    <property type="match status" value="1"/>
</dbReference>
<reference evidence="5" key="1">
    <citation type="submission" date="2016-06" db="EMBL/GenBank/DDBJ databases">
        <authorList>
            <person name="Rodrigo-Torres Lidia"/>
            <person name="Arahal R.David."/>
        </authorList>
    </citation>
    <scope>NUCLEOTIDE SEQUENCE [LARGE SCALE GENOMIC DNA]</scope>
    <source>
        <strain evidence="5">CECT 7223</strain>
    </source>
</reference>
<organism evidence="4 5">
    <name type="scientific">Vibrio atlanticus</name>
    <dbReference type="NCBI Taxonomy" id="693153"/>
    <lineage>
        <taxon>Bacteria</taxon>
        <taxon>Pseudomonadati</taxon>
        <taxon>Pseudomonadota</taxon>
        <taxon>Gammaproteobacteria</taxon>
        <taxon>Vibrionales</taxon>
        <taxon>Vibrionaceae</taxon>
        <taxon>Vibrio</taxon>
    </lineage>
</organism>
<dbReference type="Pfam" id="PF00497">
    <property type="entry name" value="SBP_bac_3"/>
    <property type="match status" value="1"/>
</dbReference>
<dbReference type="InterPro" id="IPR001638">
    <property type="entry name" value="Solute-binding_3/MltF_N"/>
</dbReference>
<keyword evidence="1" id="KW-0812">Transmembrane</keyword>
<feature type="domain" description="HAMP" evidence="2">
    <location>
        <begin position="611"/>
        <end position="664"/>
    </location>
</feature>
<dbReference type="InterPro" id="IPR052020">
    <property type="entry name" value="Cyclic_di-GMP/3'3'-cGAMP_PDE"/>
</dbReference>
<dbReference type="PANTHER" id="PTHR45228:SF5">
    <property type="entry name" value="CYCLIC DI-GMP PHOSPHODIESTERASE VC_1348-RELATED"/>
    <property type="match status" value="1"/>
</dbReference>